<organism evidence="6 7">
    <name type="scientific">Conidiobolus coronatus (strain ATCC 28846 / CBS 209.66 / NRRL 28638)</name>
    <name type="common">Delacroixia coronata</name>
    <dbReference type="NCBI Taxonomy" id="796925"/>
    <lineage>
        <taxon>Eukaryota</taxon>
        <taxon>Fungi</taxon>
        <taxon>Fungi incertae sedis</taxon>
        <taxon>Zoopagomycota</taxon>
        <taxon>Entomophthoromycotina</taxon>
        <taxon>Entomophthoromycetes</taxon>
        <taxon>Entomophthorales</taxon>
        <taxon>Ancylistaceae</taxon>
        <taxon>Conidiobolus</taxon>
    </lineage>
</organism>
<dbReference type="GO" id="GO:0045944">
    <property type="term" value="P:positive regulation of transcription by RNA polymerase II"/>
    <property type="evidence" value="ECO:0007669"/>
    <property type="project" value="TreeGrafter"/>
</dbReference>
<evidence type="ECO:0000259" key="5">
    <source>
        <dbReference type="PROSITE" id="PS50048"/>
    </source>
</evidence>
<evidence type="ECO:0000256" key="3">
    <source>
        <dbReference type="ARBA" id="ARBA00023163"/>
    </source>
</evidence>
<dbReference type="GO" id="GO:0000978">
    <property type="term" value="F:RNA polymerase II cis-regulatory region sequence-specific DNA binding"/>
    <property type="evidence" value="ECO:0007669"/>
    <property type="project" value="TreeGrafter"/>
</dbReference>
<dbReference type="EMBL" id="KQ964456">
    <property type="protein sequence ID" value="KXN72261.1"/>
    <property type="molecule type" value="Genomic_DNA"/>
</dbReference>
<dbReference type="PANTHER" id="PTHR31069">
    <property type="entry name" value="OLEATE-ACTIVATED TRANSCRIPTION FACTOR 1-RELATED"/>
    <property type="match status" value="1"/>
</dbReference>
<gene>
    <name evidence="6" type="ORF">CONCODRAFT_4897</name>
</gene>
<dbReference type="InterPro" id="IPR050675">
    <property type="entry name" value="OAF3"/>
</dbReference>
<dbReference type="GO" id="GO:0005634">
    <property type="term" value="C:nucleus"/>
    <property type="evidence" value="ECO:0007669"/>
    <property type="project" value="TreeGrafter"/>
</dbReference>
<dbReference type="InterPro" id="IPR036864">
    <property type="entry name" value="Zn2-C6_fun-type_DNA-bd_sf"/>
</dbReference>
<evidence type="ECO:0000256" key="1">
    <source>
        <dbReference type="ARBA" id="ARBA00023015"/>
    </source>
</evidence>
<dbReference type="Pfam" id="PF00172">
    <property type="entry name" value="Zn_clus"/>
    <property type="match status" value="1"/>
</dbReference>
<reference evidence="6 7" key="1">
    <citation type="journal article" date="2015" name="Genome Biol. Evol.">
        <title>Phylogenomic analyses indicate that early fungi evolved digesting cell walls of algal ancestors of land plants.</title>
        <authorList>
            <person name="Chang Y."/>
            <person name="Wang S."/>
            <person name="Sekimoto S."/>
            <person name="Aerts A.L."/>
            <person name="Choi C."/>
            <person name="Clum A."/>
            <person name="LaButti K.M."/>
            <person name="Lindquist E.A."/>
            <person name="Yee Ngan C."/>
            <person name="Ohm R.A."/>
            <person name="Salamov A.A."/>
            <person name="Grigoriev I.V."/>
            <person name="Spatafora J.W."/>
            <person name="Berbee M.L."/>
        </authorList>
    </citation>
    <scope>NUCLEOTIDE SEQUENCE [LARGE SCALE GENOMIC DNA]</scope>
    <source>
        <strain evidence="6 7">NRRL 28638</strain>
    </source>
</reference>
<dbReference type="PANTHER" id="PTHR31069:SF12">
    <property type="entry name" value="TRANSCRIPTION FACTOR DOMAIN-CONTAINING PROTEIN"/>
    <property type="match status" value="1"/>
</dbReference>
<accession>A0A137PBF0</accession>
<feature type="domain" description="Zn(2)-C6 fungal-type" evidence="5">
    <location>
        <begin position="8"/>
        <end position="37"/>
    </location>
</feature>
<sequence length="99" mass="11784">MRPKVQQNCVECKRRKIKCSRAQPCSNCLKSGVFCFYINKKQISIEADESRSKTQDLTRYQVLRNLKLEEKWLKLVFKVEMVINWCSEDPRLVHLVVSY</sequence>
<evidence type="ECO:0000256" key="4">
    <source>
        <dbReference type="ARBA" id="ARBA00023242"/>
    </source>
</evidence>
<dbReference type="OrthoDB" id="3362851at2759"/>
<evidence type="ECO:0000313" key="6">
    <source>
        <dbReference type="EMBL" id="KXN72261.1"/>
    </source>
</evidence>
<keyword evidence="2" id="KW-0238">DNA-binding</keyword>
<dbReference type="PROSITE" id="PS50048">
    <property type="entry name" value="ZN2_CY6_FUNGAL_2"/>
    <property type="match status" value="1"/>
</dbReference>
<dbReference type="GO" id="GO:0000981">
    <property type="term" value="F:DNA-binding transcription factor activity, RNA polymerase II-specific"/>
    <property type="evidence" value="ECO:0007669"/>
    <property type="project" value="InterPro"/>
</dbReference>
<dbReference type="GO" id="GO:0008270">
    <property type="term" value="F:zinc ion binding"/>
    <property type="evidence" value="ECO:0007669"/>
    <property type="project" value="InterPro"/>
</dbReference>
<dbReference type="InterPro" id="IPR001138">
    <property type="entry name" value="Zn2Cys6_DnaBD"/>
</dbReference>
<keyword evidence="4" id="KW-0539">Nucleus</keyword>
<keyword evidence="7" id="KW-1185">Reference proteome</keyword>
<evidence type="ECO:0000313" key="7">
    <source>
        <dbReference type="Proteomes" id="UP000070444"/>
    </source>
</evidence>
<dbReference type="SMART" id="SM00066">
    <property type="entry name" value="GAL4"/>
    <property type="match status" value="1"/>
</dbReference>
<dbReference type="SUPFAM" id="SSF57701">
    <property type="entry name" value="Zn2/Cys6 DNA-binding domain"/>
    <property type="match status" value="1"/>
</dbReference>
<keyword evidence="3" id="KW-0804">Transcription</keyword>
<dbReference type="Proteomes" id="UP000070444">
    <property type="component" value="Unassembled WGS sequence"/>
</dbReference>
<proteinExistence type="predicted"/>
<dbReference type="Gene3D" id="4.10.240.10">
    <property type="entry name" value="Zn(2)-C6 fungal-type DNA-binding domain"/>
    <property type="match status" value="1"/>
</dbReference>
<keyword evidence="1" id="KW-0805">Transcription regulation</keyword>
<dbReference type="CDD" id="cd00067">
    <property type="entry name" value="GAL4"/>
    <property type="match status" value="1"/>
</dbReference>
<protein>
    <recommendedName>
        <fullName evidence="5">Zn(2)-C6 fungal-type domain-containing protein</fullName>
    </recommendedName>
</protein>
<dbReference type="AlphaFoldDB" id="A0A137PBF0"/>
<name>A0A137PBF0_CONC2</name>
<evidence type="ECO:0000256" key="2">
    <source>
        <dbReference type="ARBA" id="ARBA00023125"/>
    </source>
</evidence>